<keyword evidence="3" id="KW-1185">Reference proteome</keyword>
<evidence type="ECO:0000256" key="1">
    <source>
        <dbReference type="SAM" id="MobiDB-lite"/>
    </source>
</evidence>
<dbReference type="OMA" id="QTPAKEC"/>
<organism evidence="2 3">
    <name type="scientific">Macleaya cordata</name>
    <name type="common">Five-seeded plume-poppy</name>
    <name type="synonym">Bocconia cordata</name>
    <dbReference type="NCBI Taxonomy" id="56857"/>
    <lineage>
        <taxon>Eukaryota</taxon>
        <taxon>Viridiplantae</taxon>
        <taxon>Streptophyta</taxon>
        <taxon>Embryophyta</taxon>
        <taxon>Tracheophyta</taxon>
        <taxon>Spermatophyta</taxon>
        <taxon>Magnoliopsida</taxon>
        <taxon>Ranunculales</taxon>
        <taxon>Papaveraceae</taxon>
        <taxon>Papaveroideae</taxon>
        <taxon>Macleaya</taxon>
    </lineage>
</organism>
<dbReference type="OrthoDB" id="1925896at2759"/>
<accession>A0A200Q0V4</accession>
<reference evidence="2 3" key="1">
    <citation type="journal article" date="2017" name="Mol. Plant">
        <title>The Genome of Medicinal Plant Macleaya cordata Provides New Insights into Benzylisoquinoline Alkaloids Metabolism.</title>
        <authorList>
            <person name="Liu X."/>
            <person name="Liu Y."/>
            <person name="Huang P."/>
            <person name="Ma Y."/>
            <person name="Qing Z."/>
            <person name="Tang Q."/>
            <person name="Cao H."/>
            <person name="Cheng P."/>
            <person name="Zheng Y."/>
            <person name="Yuan Z."/>
            <person name="Zhou Y."/>
            <person name="Liu J."/>
            <person name="Tang Z."/>
            <person name="Zhuo Y."/>
            <person name="Zhang Y."/>
            <person name="Yu L."/>
            <person name="Huang J."/>
            <person name="Yang P."/>
            <person name="Peng Q."/>
            <person name="Zhang J."/>
            <person name="Jiang W."/>
            <person name="Zhang Z."/>
            <person name="Lin K."/>
            <person name="Ro D.K."/>
            <person name="Chen X."/>
            <person name="Xiong X."/>
            <person name="Shang Y."/>
            <person name="Huang S."/>
            <person name="Zeng J."/>
        </authorList>
    </citation>
    <scope>NUCLEOTIDE SEQUENCE [LARGE SCALE GENOMIC DNA]</scope>
    <source>
        <strain evidence="3">cv. BLH2017</strain>
        <tissue evidence="2">Root</tissue>
    </source>
</reference>
<protein>
    <submittedName>
        <fullName evidence="2">Uncharacterized protein</fullName>
    </submittedName>
</protein>
<comment type="caution">
    <text evidence="2">The sequence shown here is derived from an EMBL/GenBank/DDBJ whole genome shotgun (WGS) entry which is preliminary data.</text>
</comment>
<dbReference type="AlphaFoldDB" id="A0A200Q0V4"/>
<feature type="region of interest" description="Disordered" evidence="1">
    <location>
        <begin position="12"/>
        <end position="72"/>
    </location>
</feature>
<evidence type="ECO:0000313" key="2">
    <source>
        <dbReference type="EMBL" id="OVA04066.1"/>
    </source>
</evidence>
<dbReference type="STRING" id="56857.A0A200Q0V4"/>
<name>A0A200Q0V4_MACCD</name>
<dbReference type="Proteomes" id="UP000195402">
    <property type="component" value="Unassembled WGS sequence"/>
</dbReference>
<dbReference type="PANTHER" id="PTHR33696:SF1">
    <property type="entry name" value="T22J18.15"/>
    <property type="match status" value="1"/>
</dbReference>
<dbReference type="InParanoid" id="A0A200Q0V4"/>
<feature type="compositionally biased region" description="Polar residues" evidence="1">
    <location>
        <begin position="61"/>
        <end position="72"/>
    </location>
</feature>
<dbReference type="EMBL" id="MVGT01003409">
    <property type="protein sequence ID" value="OVA04066.1"/>
    <property type="molecule type" value="Genomic_DNA"/>
</dbReference>
<feature type="compositionally biased region" description="Low complexity" evidence="1">
    <location>
        <begin position="33"/>
        <end position="60"/>
    </location>
</feature>
<gene>
    <name evidence="2" type="ORF">BVC80_1679g26</name>
</gene>
<evidence type="ECO:0000313" key="3">
    <source>
        <dbReference type="Proteomes" id="UP000195402"/>
    </source>
</evidence>
<dbReference type="PANTHER" id="PTHR33696">
    <property type="entry name" value="T22J18.15-RELATED"/>
    <property type="match status" value="1"/>
</dbReference>
<sequence length="211" mass="22888">MDSSFILLNAINGNDGVGATGNNPSSTDKHPQSLRTKSSLSRTSSFSSCSSSFRSSSFSSYTNDTPLSSTPNSSYQFNGVPFSWELSPGIPKELSKSLSSSSLEPKYSSSTILLPLPPKTHPIEKFDVVAAGKKSLSSRRESFRRDPFVVALMKCSNDHRRKSNVKVSRSLSDRFGFVDLHGSCMRSCEVSESNVLLPRSTGLSDGRSSLK</sequence>
<proteinExistence type="predicted"/>